<evidence type="ECO:0000313" key="1">
    <source>
        <dbReference type="EMBL" id="MDQ0342328.1"/>
    </source>
</evidence>
<dbReference type="Pfam" id="PF13797">
    <property type="entry name" value="Post_transc_reg"/>
    <property type="match status" value="1"/>
</dbReference>
<dbReference type="EMBL" id="JAUSUO010000001">
    <property type="protein sequence ID" value="MDQ0342328.1"/>
    <property type="molecule type" value="Genomic_DNA"/>
</dbReference>
<dbReference type="RefSeq" id="WP_244680498.1">
    <property type="nucleotide sequence ID" value="NZ_JALIRM010000001.1"/>
</dbReference>
<dbReference type="InterPro" id="IPR025716">
    <property type="entry name" value="Post-transcriptional_regulator"/>
</dbReference>
<comment type="caution">
    <text evidence="1">The sequence shown here is derived from an EMBL/GenBank/DDBJ whole genome shotgun (WGS) entry which is preliminary data.</text>
</comment>
<keyword evidence="2" id="KW-1185">Reference proteome</keyword>
<proteinExistence type="predicted"/>
<organism evidence="1 2">
    <name type="scientific">Lederbergia wuyishanensis</name>
    <dbReference type="NCBI Taxonomy" id="1347903"/>
    <lineage>
        <taxon>Bacteria</taxon>
        <taxon>Bacillati</taxon>
        <taxon>Bacillota</taxon>
        <taxon>Bacilli</taxon>
        <taxon>Bacillales</taxon>
        <taxon>Bacillaceae</taxon>
        <taxon>Lederbergia</taxon>
    </lineage>
</organism>
<sequence>MDTSHHPYDSYFHMLTPALTSKSEEFTILGYGEVKIEDIWSFLTKKKWRKPKEGIRSYELVSDVLSMKVGEFMNYATVEAFKSPDWFSELDTEELQELLVPKDR</sequence>
<name>A0ABU0D1S3_9BACI</name>
<evidence type="ECO:0000313" key="2">
    <source>
        <dbReference type="Proteomes" id="UP001232343"/>
    </source>
</evidence>
<dbReference type="Proteomes" id="UP001232343">
    <property type="component" value="Unassembled WGS sequence"/>
</dbReference>
<reference evidence="1 2" key="1">
    <citation type="submission" date="2023-07" db="EMBL/GenBank/DDBJ databases">
        <title>Genomic Encyclopedia of Type Strains, Phase IV (KMG-IV): sequencing the most valuable type-strain genomes for metagenomic binning, comparative biology and taxonomic classification.</title>
        <authorList>
            <person name="Goeker M."/>
        </authorList>
    </citation>
    <scope>NUCLEOTIDE SEQUENCE [LARGE SCALE GENOMIC DNA]</scope>
    <source>
        <strain evidence="1 2">DSM 27848</strain>
    </source>
</reference>
<accession>A0ABU0D1S3</accession>
<evidence type="ECO:0008006" key="3">
    <source>
        <dbReference type="Google" id="ProtNLM"/>
    </source>
</evidence>
<gene>
    <name evidence="1" type="ORF">J2S14_001121</name>
</gene>
<protein>
    <recommendedName>
        <fullName evidence="3">Competence protein ComN</fullName>
    </recommendedName>
</protein>